<comment type="caution">
    <text evidence="1">The sequence shown here is derived from an EMBL/GenBank/DDBJ whole genome shotgun (WGS) entry which is preliminary data.</text>
</comment>
<organism evidence="1 2">
    <name type="scientific">Catharanthus roseus</name>
    <name type="common">Madagascar periwinkle</name>
    <name type="synonym">Vinca rosea</name>
    <dbReference type="NCBI Taxonomy" id="4058"/>
    <lineage>
        <taxon>Eukaryota</taxon>
        <taxon>Viridiplantae</taxon>
        <taxon>Streptophyta</taxon>
        <taxon>Embryophyta</taxon>
        <taxon>Tracheophyta</taxon>
        <taxon>Spermatophyta</taxon>
        <taxon>Magnoliopsida</taxon>
        <taxon>eudicotyledons</taxon>
        <taxon>Gunneridae</taxon>
        <taxon>Pentapetalae</taxon>
        <taxon>asterids</taxon>
        <taxon>lamiids</taxon>
        <taxon>Gentianales</taxon>
        <taxon>Apocynaceae</taxon>
        <taxon>Rauvolfioideae</taxon>
        <taxon>Vinceae</taxon>
        <taxon>Catharanthinae</taxon>
        <taxon>Catharanthus</taxon>
    </lineage>
</organism>
<reference evidence="2" key="1">
    <citation type="journal article" date="2023" name="Nat. Plants">
        <title>Single-cell RNA sequencing provides a high-resolution roadmap for understanding the multicellular compartmentation of specialized metabolism.</title>
        <authorList>
            <person name="Sun S."/>
            <person name="Shen X."/>
            <person name="Li Y."/>
            <person name="Li Y."/>
            <person name="Wang S."/>
            <person name="Li R."/>
            <person name="Zhang H."/>
            <person name="Shen G."/>
            <person name="Guo B."/>
            <person name="Wei J."/>
            <person name="Xu J."/>
            <person name="St-Pierre B."/>
            <person name="Chen S."/>
            <person name="Sun C."/>
        </authorList>
    </citation>
    <scope>NUCLEOTIDE SEQUENCE [LARGE SCALE GENOMIC DNA]</scope>
</reference>
<dbReference type="Proteomes" id="UP001060085">
    <property type="component" value="Linkage Group LG06"/>
</dbReference>
<proteinExistence type="predicted"/>
<gene>
    <name evidence="1" type="ORF">M9H77_27138</name>
</gene>
<dbReference type="EMBL" id="CM044706">
    <property type="protein sequence ID" value="KAI5658345.1"/>
    <property type="molecule type" value="Genomic_DNA"/>
</dbReference>
<evidence type="ECO:0000313" key="2">
    <source>
        <dbReference type="Proteomes" id="UP001060085"/>
    </source>
</evidence>
<accession>A0ACC0ABU8</accession>
<name>A0ACC0ABU8_CATRO</name>
<sequence length="478" mass="53084">MAFNKGHNFPNGSNPAPPPDLLAEFSHHDPVIARINNGSFGSCPASILSAQRDWQLKFLEQPDDFYFNILKPAILKTRSLIKNLINADHVDEISIVDNATTAAAIFFRHISWSFFNSLFSPGDSAIILHYAYGAVKKSLQAYVARAGAHVIEVKLPFPVSSDQEIISEFKKALDLGKHNGKKIRLAVIDHITSMPSVVIPVKELVKMCRDEGVDHIFVDGAHAIGCVDIDVKDIGADYYTSNLHKWFFCPPSVAFLYCKKSNNVKDLHHLVVSHEYGNGLPIESSWIGTRDYSAQLVVPEVMEFVNRFEGGIDGIKRRNHEKVVEMGMMLVTAWGTHMGTPPEMCSSMAMVGLPVALAISRDSDALKLRAHLRESFKVEVPIYYREPIEGEVNPITGYARISHQVYNIVEDYYRLRDAVNKLVNNGDDKEEILEAWVDSNVVKDAFMAEASDSVPKQAGGLHVDSDIEMSSLTSANAT</sequence>
<keyword evidence="2" id="KW-1185">Reference proteome</keyword>
<evidence type="ECO:0000313" key="1">
    <source>
        <dbReference type="EMBL" id="KAI5658345.1"/>
    </source>
</evidence>
<protein>
    <submittedName>
        <fullName evidence="1">Uncharacterized protein</fullName>
    </submittedName>
</protein>